<dbReference type="KEGG" id="aqt:FN924_06440"/>
<dbReference type="RefSeq" id="WP_143892803.1">
    <property type="nucleotide sequence ID" value="NZ_CP041666.1"/>
</dbReference>
<keyword evidence="3" id="KW-1185">Reference proteome</keyword>
<sequence length="90" mass="9821">MAHVLHAMKNGLASAILGVMLLFITPLVLIAFGISEFSTKPMVFGMPIFSIEIGENGFFSEVDLLGIVVGFAIGLLIHFALVFLKQRREN</sequence>
<keyword evidence="1" id="KW-0812">Transmembrane</keyword>
<dbReference type="Proteomes" id="UP000315215">
    <property type="component" value="Chromosome"/>
</dbReference>
<name>A0A516KEK2_9BACI</name>
<gene>
    <name evidence="2" type="ORF">FN924_06440</name>
</gene>
<proteinExistence type="predicted"/>
<organism evidence="2 3">
    <name type="scientific">Radiobacillus deserti</name>
    <dbReference type="NCBI Taxonomy" id="2594883"/>
    <lineage>
        <taxon>Bacteria</taxon>
        <taxon>Bacillati</taxon>
        <taxon>Bacillota</taxon>
        <taxon>Bacilli</taxon>
        <taxon>Bacillales</taxon>
        <taxon>Bacillaceae</taxon>
        <taxon>Radiobacillus</taxon>
    </lineage>
</organism>
<evidence type="ECO:0000313" key="2">
    <source>
        <dbReference type="EMBL" id="QDP39835.1"/>
    </source>
</evidence>
<protein>
    <submittedName>
        <fullName evidence="2">Uncharacterized protein</fullName>
    </submittedName>
</protein>
<evidence type="ECO:0000256" key="1">
    <source>
        <dbReference type="SAM" id="Phobius"/>
    </source>
</evidence>
<evidence type="ECO:0000313" key="3">
    <source>
        <dbReference type="Proteomes" id="UP000315215"/>
    </source>
</evidence>
<dbReference type="EMBL" id="CP041666">
    <property type="protein sequence ID" value="QDP39835.1"/>
    <property type="molecule type" value="Genomic_DNA"/>
</dbReference>
<feature type="transmembrane region" description="Helical" evidence="1">
    <location>
        <begin position="64"/>
        <end position="84"/>
    </location>
</feature>
<feature type="transmembrane region" description="Helical" evidence="1">
    <location>
        <begin position="12"/>
        <end position="34"/>
    </location>
</feature>
<keyword evidence="1" id="KW-1133">Transmembrane helix</keyword>
<dbReference type="AlphaFoldDB" id="A0A516KEK2"/>
<keyword evidence="1" id="KW-0472">Membrane</keyword>
<reference evidence="2 3" key="1">
    <citation type="submission" date="2019-07" db="EMBL/GenBank/DDBJ databases">
        <authorList>
            <person name="Li J."/>
        </authorList>
    </citation>
    <scope>NUCLEOTIDE SEQUENCE [LARGE SCALE GENOMIC DNA]</scope>
    <source>
        <strain evidence="2 3">TKL69</strain>
    </source>
</reference>
<accession>A0A516KEK2</accession>